<gene>
    <name evidence="1" type="ORF">AArcSt11_16575</name>
</gene>
<keyword evidence="2" id="KW-1185">Reference proteome</keyword>
<comment type="caution">
    <text evidence="1">The sequence shown here is derived from an EMBL/GenBank/DDBJ whole genome shotgun (WGS) entry which is preliminary data.</text>
</comment>
<dbReference type="AlphaFoldDB" id="A0AAE3FU61"/>
<dbReference type="EMBL" id="JAKRVY010000018">
    <property type="protein sequence ID" value="MCL9815266.1"/>
    <property type="molecule type" value="Genomic_DNA"/>
</dbReference>
<protein>
    <submittedName>
        <fullName evidence="1">Uncharacterized protein</fullName>
    </submittedName>
</protein>
<name>A0AAE3FU61_9EURY</name>
<dbReference type="Proteomes" id="UP001202674">
    <property type="component" value="Unassembled WGS sequence"/>
</dbReference>
<evidence type="ECO:0000313" key="1">
    <source>
        <dbReference type="EMBL" id="MCL9815266.1"/>
    </source>
</evidence>
<dbReference type="RefSeq" id="WP_250598769.1">
    <property type="nucleotide sequence ID" value="NZ_JAKRVY010000018.1"/>
</dbReference>
<accession>A0AAE3FU61</accession>
<proteinExistence type="predicted"/>
<reference evidence="1 2" key="1">
    <citation type="journal article" date="2022" name="Syst. Appl. Microbiol.">
        <title>Natronocalculus amylovorans gen. nov., sp. nov., and Natranaeroarchaeum aerophilus sp. nov., dominant culturable amylolytic natronoarchaea from hypersaline soda lakes in southwestern Siberia.</title>
        <authorList>
            <person name="Sorokin D.Y."/>
            <person name="Elcheninov A.G."/>
            <person name="Khizhniak T.V."/>
            <person name="Koenen M."/>
            <person name="Bale N.J."/>
            <person name="Damste J.S.S."/>
            <person name="Kublanov I.V."/>
        </authorList>
    </citation>
    <scope>NUCLEOTIDE SEQUENCE [LARGE SCALE GENOMIC DNA]</scope>
    <source>
        <strain evidence="1 2">AArc-St1-1</strain>
    </source>
</reference>
<evidence type="ECO:0000313" key="2">
    <source>
        <dbReference type="Proteomes" id="UP001202674"/>
    </source>
</evidence>
<organism evidence="1 2">
    <name type="scientific">Natranaeroarchaeum aerophilus</name>
    <dbReference type="NCBI Taxonomy" id="2917711"/>
    <lineage>
        <taxon>Archaea</taxon>
        <taxon>Methanobacteriati</taxon>
        <taxon>Methanobacteriota</taxon>
        <taxon>Stenosarchaea group</taxon>
        <taxon>Halobacteria</taxon>
        <taxon>Halobacteriales</taxon>
        <taxon>Natronoarchaeaceae</taxon>
        <taxon>Natranaeroarchaeum</taxon>
    </lineage>
</organism>
<sequence>MPQEIVFKEERLEYVLDALDRGVDDEGFVVDSEKERILATDGEPIKAEDIGYIGHGSTDFVRNDISRIREYLQESD</sequence>